<dbReference type="GO" id="GO:1990573">
    <property type="term" value="P:potassium ion import across plasma membrane"/>
    <property type="evidence" value="ECO:0007669"/>
    <property type="project" value="TreeGrafter"/>
</dbReference>
<dbReference type="Gene3D" id="1.10.287.70">
    <property type="match status" value="1"/>
</dbReference>
<dbReference type="GO" id="GO:0034702">
    <property type="term" value="C:monoatomic ion channel complex"/>
    <property type="evidence" value="ECO:0007669"/>
    <property type="project" value="UniProtKB-KW"/>
</dbReference>
<evidence type="ECO:0000256" key="5">
    <source>
        <dbReference type="ARBA" id="ARBA00022882"/>
    </source>
</evidence>
<feature type="transmembrane region" description="Helical" evidence="11">
    <location>
        <begin position="61"/>
        <end position="83"/>
    </location>
</feature>
<feature type="transmembrane region" description="Helical" evidence="11">
    <location>
        <begin position="127"/>
        <end position="149"/>
    </location>
</feature>
<organism evidence="14 15">
    <name type="scientific">Mucilaginibacter arboris</name>
    <dbReference type="NCBI Taxonomy" id="2682090"/>
    <lineage>
        <taxon>Bacteria</taxon>
        <taxon>Pseudomonadati</taxon>
        <taxon>Bacteroidota</taxon>
        <taxon>Sphingobacteriia</taxon>
        <taxon>Sphingobacteriales</taxon>
        <taxon>Sphingobacteriaceae</taxon>
        <taxon>Mucilaginibacter</taxon>
    </lineage>
</organism>
<dbReference type="InterPro" id="IPR013518">
    <property type="entry name" value="K_chnl_inward-rec_Kir_cyto"/>
</dbReference>
<dbReference type="InterPro" id="IPR014756">
    <property type="entry name" value="Ig_E-set"/>
</dbReference>
<feature type="transmembrane region" description="Helical" evidence="11">
    <location>
        <begin position="95"/>
        <end position="115"/>
    </location>
</feature>
<dbReference type="PANTHER" id="PTHR11767">
    <property type="entry name" value="INWARD RECTIFIER POTASSIUM CHANNEL"/>
    <property type="match status" value="1"/>
</dbReference>
<evidence type="ECO:0000256" key="11">
    <source>
        <dbReference type="SAM" id="Phobius"/>
    </source>
</evidence>
<feature type="domain" description="Inward rectifier potassium channel C-terminal" evidence="13">
    <location>
        <begin position="158"/>
        <end position="314"/>
    </location>
</feature>
<dbReference type="RefSeq" id="WP_157565957.1">
    <property type="nucleotide sequence ID" value="NZ_WPIK01000006.1"/>
</dbReference>
<evidence type="ECO:0000256" key="2">
    <source>
        <dbReference type="ARBA" id="ARBA00022448"/>
    </source>
</evidence>
<dbReference type="EMBL" id="WPIK01000006">
    <property type="protein sequence ID" value="MVN21549.1"/>
    <property type="molecule type" value="Genomic_DNA"/>
</dbReference>
<sequence>MSSKKYKIQDDLGLGLQPVVKNQRVINRDGSSNIRRTGTPFFRTADTYNALITMSWSAFNLLVFSAYLLINVLFALVYLALGIENLDGIRPGHSAFMHFMDAFFFSAQTISTVGYGHISPAGITTSFVAALECLIGLLSFALATGLLYGRFSRPSAKIRYSKNIIVAPYWDITGLMFRLANYRSNQLIELEVSIMLTYNATVDGKVIRQFVPLELERNRISLLTLSWTVVHPITEDSPLKTMGPDFLKTSKAEFIVMLKAFDDSFSQTVHSRTSYKDEELVWGAQFISAISLDEMGVNVLDLTKIDALQKVSLPAG</sequence>
<dbReference type="GO" id="GO:0005886">
    <property type="term" value="C:plasma membrane"/>
    <property type="evidence" value="ECO:0007669"/>
    <property type="project" value="TreeGrafter"/>
</dbReference>
<evidence type="ECO:0000256" key="10">
    <source>
        <dbReference type="ARBA" id="ARBA00023303"/>
    </source>
</evidence>
<evidence type="ECO:0000256" key="8">
    <source>
        <dbReference type="ARBA" id="ARBA00023065"/>
    </source>
</evidence>
<dbReference type="AlphaFoldDB" id="A0A7K1SW35"/>
<keyword evidence="4 11" id="KW-0812">Transmembrane</keyword>
<keyword evidence="2" id="KW-0813">Transport</keyword>
<evidence type="ECO:0000256" key="4">
    <source>
        <dbReference type="ARBA" id="ARBA00022692"/>
    </source>
</evidence>
<comment type="caution">
    <text evidence="14">The sequence shown here is derived from an EMBL/GenBank/DDBJ whole genome shotgun (WGS) entry which is preliminary data.</text>
</comment>
<evidence type="ECO:0000256" key="1">
    <source>
        <dbReference type="ARBA" id="ARBA00004141"/>
    </source>
</evidence>
<dbReference type="InterPro" id="IPR016449">
    <property type="entry name" value="K_chnl_inward-rec_Kir"/>
</dbReference>
<evidence type="ECO:0000259" key="13">
    <source>
        <dbReference type="Pfam" id="PF17655"/>
    </source>
</evidence>
<keyword evidence="10" id="KW-0407">Ion channel</keyword>
<comment type="subcellular location">
    <subcellularLocation>
        <location evidence="1">Membrane</location>
        <topology evidence="1">Multi-pass membrane protein</topology>
    </subcellularLocation>
</comment>
<dbReference type="SUPFAM" id="SSF81324">
    <property type="entry name" value="Voltage-gated potassium channels"/>
    <property type="match status" value="1"/>
</dbReference>
<dbReference type="Proteomes" id="UP000462014">
    <property type="component" value="Unassembled WGS sequence"/>
</dbReference>
<dbReference type="InterPro" id="IPR041647">
    <property type="entry name" value="IRK_C"/>
</dbReference>
<proteinExistence type="predicted"/>
<accession>A0A7K1SW35</accession>
<keyword evidence="6" id="KW-0630">Potassium</keyword>
<dbReference type="PRINTS" id="PR00169">
    <property type="entry name" value="KCHANNEL"/>
</dbReference>
<dbReference type="GO" id="GO:0034765">
    <property type="term" value="P:regulation of monoatomic ion transmembrane transport"/>
    <property type="evidence" value="ECO:0007669"/>
    <property type="project" value="TreeGrafter"/>
</dbReference>
<evidence type="ECO:0000313" key="15">
    <source>
        <dbReference type="Proteomes" id="UP000462014"/>
    </source>
</evidence>
<dbReference type="Pfam" id="PF17655">
    <property type="entry name" value="IRK_C"/>
    <property type="match status" value="1"/>
</dbReference>
<evidence type="ECO:0000256" key="6">
    <source>
        <dbReference type="ARBA" id="ARBA00022958"/>
    </source>
</evidence>
<keyword evidence="3" id="KW-0633">Potassium transport</keyword>
<evidence type="ECO:0000259" key="12">
    <source>
        <dbReference type="Pfam" id="PF07885"/>
    </source>
</evidence>
<dbReference type="GO" id="GO:0005242">
    <property type="term" value="F:inward rectifier potassium channel activity"/>
    <property type="evidence" value="ECO:0007669"/>
    <property type="project" value="InterPro"/>
</dbReference>
<reference evidence="14 15" key="1">
    <citation type="submission" date="2019-12" db="EMBL/GenBank/DDBJ databases">
        <title>Mucilaginibacter sp. HMF7410 genome sequencing and assembly.</title>
        <authorList>
            <person name="Kang H."/>
            <person name="Cha I."/>
            <person name="Kim H."/>
            <person name="Joh K."/>
        </authorList>
    </citation>
    <scope>NUCLEOTIDE SEQUENCE [LARGE SCALE GENOMIC DNA]</scope>
    <source>
        <strain evidence="14 15">HMF7410</strain>
    </source>
</reference>
<keyword evidence="9 11" id="KW-0472">Membrane</keyword>
<keyword evidence="7 11" id="KW-1133">Transmembrane helix</keyword>
<dbReference type="Pfam" id="PF07885">
    <property type="entry name" value="Ion_trans_2"/>
    <property type="match status" value="1"/>
</dbReference>
<dbReference type="PRINTS" id="PR01320">
    <property type="entry name" value="KIRCHANNEL"/>
</dbReference>
<name>A0A7K1SW35_9SPHI</name>
<evidence type="ECO:0000256" key="9">
    <source>
        <dbReference type="ARBA" id="ARBA00023136"/>
    </source>
</evidence>
<dbReference type="InterPro" id="IPR013099">
    <property type="entry name" value="K_chnl_dom"/>
</dbReference>
<dbReference type="SUPFAM" id="SSF81296">
    <property type="entry name" value="E set domains"/>
    <property type="match status" value="1"/>
</dbReference>
<keyword evidence="15" id="KW-1185">Reference proteome</keyword>
<evidence type="ECO:0000256" key="7">
    <source>
        <dbReference type="ARBA" id="ARBA00022989"/>
    </source>
</evidence>
<evidence type="ECO:0000256" key="3">
    <source>
        <dbReference type="ARBA" id="ARBA00022538"/>
    </source>
</evidence>
<feature type="domain" description="Potassium channel" evidence="12">
    <location>
        <begin position="73"/>
        <end position="147"/>
    </location>
</feature>
<keyword evidence="8" id="KW-0406">Ion transport</keyword>
<dbReference type="Gene3D" id="2.60.40.1400">
    <property type="entry name" value="G protein-activated inward rectifier potassium channel 1"/>
    <property type="match status" value="1"/>
</dbReference>
<gene>
    <name evidence="14" type="ORF">GO621_08360</name>
</gene>
<keyword evidence="5" id="KW-0851">Voltage-gated channel</keyword>
<protein>
    <submittedName>
        <fullName evidence="14">Ion transporter</fullName>
    </submittedName>
</protein>
<evidence type="ECO:0000313" key="14">
    <source>
        <dbReference type="EMBL" id="MVN21549.1"/>
    </source>
</evidence>